<dbReference type="InterPro" id="IPR022512">
    <property type="entry name" value="CHP03792"/>
</dbReference>
<gene>
    <name evidence="1" type="ORF">GSOID_T00018722001</name>
</gene>
<evidence type="ECO:0000313" key="1">
    <source>
        <dbReference type="EMBL" id="CBY30831.1"/>
    </source>
</evidence>
<reference evidence="1" key="1">
    <citation type="journal article" date="2010" name="Science">
        <title>Plasticity of animal genome architecture unmasked by rapid evolution of a pelagic tunicate.</title>
        <authorList>
            <person name="Denoeud F."/>
            <person name="Henriet S."/>
            <person name="Mungpakdee S."/>
            <person name="Aury J.M."/>
            <person name="Da Silva C."/>
            <person name="Brinkmann H."/>
            <person name="Mikhaleva J."/>
            <person name="Olsen L.C."/>
            <person name="Jubin C."/>
            <person name="Canestro C."/>
            <person name="Bouquet J.M."/>
            <person name="Danks G."/>
            <person name="Poulain J."/>
            <person name="Campsteijn C."/>
            <person name="Adamski M."/>
            <person name="Cross I."/>
            <person name="Yadetie F."/>
            <person name="Muffato M."/>
            <person name="Louis A."/>
            <person name="Butcher S."/>
            <person name="Tsagkogeorga G."/>
            <person name="Konrad A."/>
            <person name="Singh S."/>
            <person name="Jensen M.F."/>
            <person name="Cong E.H."/>
            <person name="Eikeseth-Otteraa H."/>
            <person name="Noel B."/>
            <person name="Anthouard V."/>
            <person name="Porcel B.M."/>
            <person name="Kachouri-Lafond R."/>
            <person name="Nishino A."/>
            <person name="Ugolini M."/>
            <person name="Chourrout P."/>
            <person name="Nishida H."/>
            <person name="Aasland R."/>
            <person name="Huzurbazar S."/>
            <person name="Westhof E."/>
            <person name="Delsuc F."/>
            <person name="Lehrach H."/>
            <person name="Reinhardt R."/>
            <person name="Weissenbach J."/>
            <person name="Roy S.W."/>
            <person name="Artiguenave F."/>
            <person name="Postlethwait J.H."/>
            <person name="Manak J.R."/>
            <person name="Thompson E.M."/>
            <person name="Jaillon O."/>
            <person name="Du Pasquier L."/>
            <person name="Boudinot P."/>
            <person name="Liberles D.A."/>
            <person name="Volff J.N."/>
            <person name="Philippe H."/>
            <person name="Lenhard B."/>
            <person name="Roest Crollius H."/>
            <person name="Wincker P."/>
            <person name="Chourrout D."/>
        </authorList>
    </citation>
    <scope>NUCLEOTIDE SEQUENCE [LARGE SCALE GENOMIC DNA]</scope>
</reference>
<dbReference type="EMBL" id="FN654284">
    <property type="protein sequence ID" value="CBY30831.1"/>
    <property type="molecule type" value="Genomic_DNA"/>
</dbReference>
<organism evidence="1">
    <name type="scientific">Oikopleura dioica</name>
    <name type="common">Tunicate</name>
    <dbReference type="NCBI Taxonomy" id="34765"/>
    <lineage>
        <taxon>Eukaryota</taxon>
        <taxon>Metazoa</taxon>
        <taxon>Chordata</taxon>
        <taxon>Tunicata</taxon>
        <taxon>Appendicularia</taxon>
        <taxon>Copelata</taxon>
        <taxon>Oikopleuridae</taxon>
        <taxon>Oikopleura</taxon>
    </lineage>
</organism>
<protein>
    <submittedName>
        <fullName evidence="1">Uncharacterized protein</fullName>
    </submittedName>
</protein>
<accession>E4Y583</accession>
<dbReference type="Proteomes" id="UP000011014">
    <property type="component" value="Unassembled WGS sequence"/>
</dbReference>
<sequence>MKFYNLFASSALAANTRAINGNAADLINDSLTTEVLHFKVRGSDIDAWNRLDDEIWTSYLAVQDGFVRKTTNVDRTCKFDNADCDVFNYVDWQTFAQWKAINAQELIAVDDEFLAACDKENIRQEMQEPVPLGTSGLAVLATTTSAAATLSGTIFALFSSLALFKL</sequence>
<proteinExistence type="predicted"/>
<dbReference type="AlphaFoldDB" id="E4Y583"/>
<name>E4Y583_OIKDI</name>
<dbReference type="NCBIfam" id="TIGR03792">
    <property type="entry name" value="TIGR03792 family protein"/>
    <property type="match status" value="1"/>
</dbReference>